<gene>
    <name evidence="3" type="ORF">CSSPTR1EN2_LOCUS12259</name>
</gene>
<dbReference type="EMBL" id="OZ019894">
    <property type="protein sequence ID" value="CAK9214493.1"/>
    <property type="molecule type" value="Genomic_DNA"/>
</dbReference>
<proteinExistence type="predicted"/>
<feature type="compositionally biased region" description="Basic residues" evidence="1">
    <location>
        <begin position="32"/>
        <end position="41"/>
    </location>
</feature>
<feature type="transmembrane region" description="Helical" evidence="2">
    <location>
        <begin position="77"/>
        <end position="97"/>
    </location>
</feature>
<evidence type="ECO:0000256" key="1">
    <source>
        <dbReference type="SAM" id="MobiDB-lite"/>
    </source>
</evidence>
<organism evidence="3 4">
    <name type="scientific">Sphagnum troendelagicum</name>
    <dbReference type="NCBI Taxonomy" id="128251"/>
    <lineage>
        <taxon>Eukaryota</taxon>
        <taxon>Viridiplantae</taxon>
        <taxon>Streptophyta</taxon>
        <taxon>Embryophyta</taxon>
        <taxon>Bryophyta</taxon>
        <taxon>Sphagnophytina</taxon>
        <taxon>Sphagnopsida</taxon>
        <taxon>Sphagnales</taxon>
        <taxon>Sphagnaceae</taxon>
        <taxon>Sphagnum</taxon>
    </lineage>
</organism>
<feature type="region of interest" description="Disordered" evidence="1">
    <location>
        <begin position="1"/>
        <end position="42"/>
    </location>
</feature>
<evidence type="ECO:0000313" key="4">
    <source>
        <dbReference type="Proteomes" id="UP001497512"/>
    </source>
</evidence>
<keyword evidence="2" id="KW-1133">Transmembrane helix</keyword>
<protein>
    <submittedName>
        <fullName evidence="3">Uncharacterized protein</fullName>
    </submittedName>
</protein>
<reference evidence="3" key="1">
    <citation type="submission" date="2024-02" db="EMBL/GenBank/DDBJ databases">
        <authorList>
            <consortium name="ELIXIR-Norway"/>
            <consortium name="Elixir Norway"/>
        </authorList>
    </citation>
    <scope>NUCLEOTIDE SEQUENCE</scope>
</reference>
<name>A0ABP0U7C3_9BRYO</name>
<feature type="compositionally biased region" description="Low complexity" evidence="1">
    <location>
        <begin position="1"/>
        <end position="24"/>
    </location>
</feature>
<sequence>MSKTSSSVNHNKASSSSATAVTTVCGPSNGKKGSKKSKSKTQCKTDYKFNVKDALAFINEKGPATKKANEGPQGSSFFLAAGISVVLISIVIAIFIIRSGASLN</sequence>
<keyword evidence="4" id="KW-1185">Reference proteome</keyword>
<accession>A0ABP0U7C3</accession>
<keyword evidence="2" id="KW-0812">Transmembrane</keyword>
<keyword evidence="2" id="KW-0472">Membrane</keyword>
<evidence type="ECO:0000313" key="3">
    <source>
        <dbReference type="EMBL" id="CAK9214493.1"/>
    </source>
</evidence>
<dbReference type="Proteomes" id="UP001497512">
    <property type="component" value="Chromosome 2"/>
</dbReference>
<evidence type="ECO:0000256" key="2">
    <source>
        <dbReference type="SAM" id="Phobius"/>
    </source>
</evidence>